<dbReference type="GO" id="GO:0070403">
    <property type="term" value="F:NAD+ binding"/>
    <property type="evidence" value="ECO:0007669"/>
    <property type="project" value="InterPro"/>
</dbReference>
<evidence type="ECO:0000259" key="10">
    <source>
        <dbReference type="Pfam" id="PF02737"/>
    </source>
</evidence>
<evidence type="ECO:0000256" key="3">
    <source>
        <dbReference type="ARBA" id="ARBA00022832"/>
    </source>
</evidence>
<dbReference type="InterPro" id="IPR006108">
    <property type="entry name" value="3HC_DH_C"/>
</dbReference>
<keyword evidence="5" id="KW-0520">NAD</keyword>
<evidence type="ECO:0000256" key="7">
    <source>
        <dbReference type="ARBA" id="ARBA00049556"/>
    </source>
</evidence>
<dbReference type="SUPFAM" id="SSF51735">
    <property type="entry name" value="NAD(P)-binding Rossmann-fold domains"/>
    <property type="match status" value="1"/>
</dbReference>
<dbReference type="PIRSF" id="PIRSF000105">
    <property type="entry name" value="HCDH"/>
    <property type="match status" value="1"/>
</dbReference>
<evidence type="ECO:0000313" key="12">
    <source>
        <dbReference type="Proteomes" id="UP000051845"/>
    </source>
</evidence>
<feature type="domain" description="3-hydroxyacyl-CoA dehydrogenase C-terminal" evidence="9">
    <location>
        <begin position="191"/>
        <end position="286"/>
    </location>
</feature>
<evidence type="ECO:0000259" key="9">
    <source>
        <dbReference type="Pfam" id="PF00725"/>
    </source>
</evidence>
<comment type="pathway">
    <text evidence="1">Lipid metabolism; fatty acid beta-oxidation.</text>
</comment>
<accession>A0A0R2BAJ4</accession>
<dbReference type="Gene3D" id="1.10.1040.10">
    <property type="entry name" value="N-(1-d-carboxylethyl)-l-norvaline Dehydrogenase, domain 2"/>
    <property type="match status" value="1"/>
</dbReference>
<feature type="domain" description="3-hydroxyacyl-CoA dehydrogenase NAD binding" evidence="10">
    <location>
        <begin position="8"/>
        <end position="187"/>
    </location>
</feature>
<dbReference type="Pfam" id="PF00725">
    <property type="entry name" value="3HCDH"/>
    <property type="match status" value="1"/>
</dbReference>
<dbReference type="PANTHER" id="PTHR43561">
    <property type="match status" value="1"/>
</dbReference>
<evidence type="ECO:0000256" key="2">
    <source>
        <dbReference type="ARBA" id="ARBA00005086"/>
    </source>
</evidence>
<dbReference type="Gene3D" id="3.40.50.720">
    <property type="entry name" value="NAD(P)-binding Rossmann-like Domain"/>
    <property type="match status" value="1"/>
</dbReference>
<evidence type="ECO:0000256" key="4">
    <source>
        <dbReference type="ARBA" id="ARBA00023002"/>
    </source>
</evidence>
<protein>
    <submittedName>
        <fullName evidence="11">3-hydroxybutyryl-CoA dehydrogenase</fullName>
    </submittedName>
</protein>
<dbReference type="STRING" id="33960.TY91_05385"/>
<evidence type="ECO:0000256" key="5">
    <source>
        <dbReference type="ARBA" id="ARBA00023027"/>
    </source>
</evidence>
<proteinExistence type="predicted"/>
<dbReference type="InterPro" id="IPR022694">
    <property type="entry name" value="3-OHacyl-CoA_DH"/>
</dbReference>
<keyword evidence="4" id="KW-0560">Oxidoreductase</keyword>
<dbReference type="NCBIfam" id="NF006143">
    <property type="entry name" value="PRK08293.1"/>
    <property type="match status" value="1"/>
</dbReference>
<dbReference type="Proteomes" id="UP000051845">
    <property type="component" value="Unassembled WGS sequence"/>
</dbReference>
<dbReference type="EMBL" id="AYYR01000030">
    <property type="protein sequence ID" value="KRM76350.1"/>
    <property type="molecule type" value="Genomic_DNA"/>
</dbReference>
<organism evidence="11 12">
    <name type="scientific">Secundilactobacillus collinoides DSM 20515 = JCM 1123</name>
    <dbReference type="NCBI Taxonomy" id="1423733"/>
    <lineage>
        <taxon>Bacteria</taxon>
        <taxon>Bacillati</taxon>
        <taxon>Bacillota</taxon>
        <taxon>Bacilli</taxon>
        <taxon>Lactobacillales</taxon>
        <taxon>Lactobacillaceae</taxon>
        <taxon>Secundilactobacillus</taxon>
    </lineage>
</organism>
<dbReference type="AlphaFoldDB" id="A0A0R2BAJ4"/>
<comment type="caution">
    <text evidence="11">The sequence shown here is derived from an EMBL/GenBank/DDBJ whole genome shotgun (WGS) entry which is preliminary data.</text>
</comment>
<evidence type="ECO:0000313" key="11">
    <source>
        <dbReference type="EMBL" id="KRM76350.1"/>
    </source>
</evidence>
<name>A0A0R2BAJ4_SECCO</name>
<dbReference type="GO" id="GO:0003857">
    <property type="term" value="F:(3S)-3-hydroxyacyl-CoA dehydrogenase (NAD+) activity"/>
    <property type="evidence" value="ECO:0007669"/>
    <property type="project" value="UniProtKB-EC"/>
</dbReference>
<dbReference type="InterPro" id="IPR008927">
    <property type="entry name" value="6-PGluconate_DH-like_C_sf"/>
</dbReference>
<dbReference type="PATRIC" id="fig|1423733.4.peg.1799"/>
<dbReference type="InterPro" id="IPR052242">
    <property type="entry name" value="Mito_3-hydroxyacyl-CoA_DH"/>
</dbReference>
<dbReference type="Pfam" id="PF02737">
    <property type="entry name" value="3HCDH_N"/>
    <property type="match status" value="1"/>
</dbReference>
<dbReference type="GO" id="GO:0006635">
    <property type="term" value="P:fatty acid beta-oxidation"/>
    <property type="evidence" value="ECO:0007669"/>
    <property type="project" value="TreeGrafter"/>
</dbReference>
<feature type="site" description="Important for catalytic activity" evidence="8">
    <location>
        <position position="144"/>
    </location>
</feature>
<dbReference type="InterPro" id="IPR036291">
    <property type="entry name" value="NAD(P)-bd_dom_sf"/>
</dbReference>
<comment type="pathway">
    <text evidence="2">Lipid metabolism; butanoate metabolism.</text>
</comment>
<evidence type="ECO:0000256" key="6">
    <source>
        <dbReference type="ARBA" id="ARBA00023098"/>
    </source>
</evidence>
<evidence type="ECO:0000256" key="8">
    <source>
        <dbReference type="PIRSR" id="PIRSR000105-1"/>
    </source>
</evidence>
<keyword evidence="6" id="KW-0443">Lipid metabolism</keyword>
<gene>
    <name evidence="11" type="ORF">FC82_GL001710</name>
</gene>
<reference evidence="11 12" key="1">
    <citation type="journal article" date="2015" name="Genome Announc.">
        <title>Expanding the biotechnology potential of lactobacilli through comparative genomics of 213 strains and associated genera.</title>
        <authorList>
            <person name="Sun Z."/>
            <person name="Harris H.M."/>
            <person name="McCann A."/>
            <person name="Guo C."/>
            <person name="Argimon S."/>
            <person name="Zhang W."/>
            <person name="Yang X."/>
            <person name="Jeffery I.B."/>
            <person name="Cooney J.C."/>
            <person name="Kagawa T.F."/>
            <person name="Liu W."/>
            <person name="Song Y."/>
            <person name="Salvetti E."/>
            <person name="Wrobel A."/>
            <person name="Rasinkangas P."/>
            <person name="Parkhill J."/>
            <person name="Rea M.C."/>
            <person name="O'Sullivan O."/>
            <person name="Ritari J."/>
            <person name="Douillard F.P."/>
            <person name="Paul Ross R."/>
            <person name="Yang R."/>
            <person name="Briner A.E."/>
            <person name="Felis G.E."/>
            <person name="de Vos W.M."/>
            <person name="Barrangou R."/>
            <person name="Klaenhammer T.R."/>
            <person name="Caufield P.W."/>
            <person name="Cui Y."/>
            <person name="Zhang H."/>
            <person name="O'Toole P.W."/>
        </authorList>
    </citation>
    <scope>NUCLEOTIDE SEQUENCE [LARGE SCALE GENOMIC DNA]</scope>
    <source>
        <strain evidence="11 12">DSM 20515</strain>
    </source>
</reference>
<evidence type="ECO:0000256" key="1">
    <source>
        <dbReference type="ARBA" id="ARBA00005005"/>
    </source>
</evidence>
<dbReference type="InterPro" id="IPR013328">
    <property type="entry name" value="6PGD_dom2"/>
</dbReference>
<dbReference type="InterPro" id="IPR006176">
    <property type="entry name" value="3-OHacyl-CoA_DH_NAD-bd"/>
</dbReference>
<keyword evidence="3" id="KW-0276">Fatty acid metabolism</keyword>
<dbReference type="SUPFAM" id="SSF48179">
    <property type="entry name" value="6-phosphogluconate dehydrogenase C-terminal domain-like"/>
    <property type="match status" value="1"/>
</dbReference>
<sequence length="298" mass="32470">MIEMSIQKVTVAGGGTLGSQIAYQTAYTGKTVIVYDINDGALSAAKTRINDLDAAYQQDMHATQADIDETHSRLTYTSDPHSAFGDVDLVIEAIPEVPAIKTNFYELISGIADARTIFASNSSTYLPSQFADKTGRPSQFANLHFANQIWKHNTAEIMGHAGTDAAVITALTTFARDIAMVPIVVRKEQPGYVLNSLLTPFLENAAYLWGEDIADPQTVDKTWMIDGGAPMGPFATIDLVGLRTFLNITKDRQGDNPAFKNTLAKVQQMIDDGKLGLESGKGFYTYPDPAYQQKDFLA</sequence>
<comment type="catalytic activity">
    <reaction evidence="7">
        <text>a (3S)-3-hydroxyacyl-CoA + NAD(+) = a 3-oxoacyl-CoA + NADH + H(+)</text>
        <dbReference type="Rhea" id="RHEA:22432"/>
        <dbReference type="ChEBI" id="CHEBI:15378"/>
        <dbReference type="ChEBI" id="CHEBI:57318"/>
        <dbReference type="ChEBI" id="CHEBI:57540"/>
        <dbReference type="ChEBI" id="CHEBI:57945"/>
        <dbReference type="ChEBI" id="CHEBI:90726"/>
        <dbReference type="EC" id="1.1.1.35"/>
    </reaction>
</comment>
<dbReference type="PANTHER" id="PTHR43561:SF3">
    <property type="entry name" value="HYDROXYACYL-COENZYME A DEHYDROGENASE, MITOCHONDRIAL"/>
    <property type="match status" value="1"/>
</dbReference>